<dbReference type="RefSeq" id="WP_344912236.1">
    <property type="nucleotide sequence ID" value="NZ_BAABDL010000089.1"/>
</dbReference>
<protein>
    <recommendedName>
        <fullName evidence="3">Peptidylprolyl isomerase</fullName>
    </recommendedName>
</protein>
<dbReference type="PROSITE" id="PS51257">
    <property type="entry name" value="PROKAR_LIPOPROTEIN"/>
    <property type="match status" value="1"/>
</dbReference>
<dbReference type="InterPro" id="IPR027304">
    <property type="entry name" value="Trigger_fact/SurA_dom_sf"/>
</dbReference>
<dbReference type="PANTHER" id="PTHR47245">
    <property type="entry name" value="PEPTIDYLPROLYL ISOMERASE"/>
    <property type="match status" value="1"/>
</dbReference>
<dbReference type="Gene3D" id="1.10.4030.10">
    <property type="entry name" value="Porin chaperone SurA, peptide-binding domain"/>
    <property type="match status" value="1"/>
</dbReference>
<dbReference type="SUPFAM" id="SSF109998">
    <property type="entry name" value="Triger factor/SurA peptide-binding domain-like"/>
    <property type="match status" value="1"/>
</dbReference>
<accession>A0ABP7VRA6</accession>
<gene>
    <name evidence="1" type="ORF">GCM10022410_17180</name>
</gene>
<dbReference type="Pfam" id="PF13624">
    <property type="entry name" value="SurA_N_3"/>
    <property type="match status" value="1"/>
</dbReference>
<dbReference type="Proteomes" id="UP001501734">
    <property type="component" value="Unassembled WGS sequence"/>
</dbReference>
<dbReference type="EMBL" id="BAABDL010000089">
    <property type="protein sequence ID" value="GAA4072239.1"/>
    <property type="molecule type" value="Genomic_DNA"/>
</dbReference>
<dbReference type="InterPro" id="IPR050245">
    <property type="entry name" value="PrsA_foldase"/>
</dbReference>
<comment type="caution">
    <text evidence="1">The sequence shown here is derived from an EMBL/GenBank/DDBJ whole genome shotgun (WGS) entry which is preliminary data.</text>
</comment>
<dbReference type="PANTHER" id="PTHR47245:SF2">
    <property type="entry name" value="PEPTIDYL-PROLYL CIS-TRANS ISOMERASE HP_0175-RELATED"/>
    <property type="match status" value="1"/>
</dbReference>
<keyword evidence="2" id="KW-1185">Reference proteome</keyword>
<sequence length="250" mass="28507">MRPDKILVVGFVLLSPLFVACSGQDNELPEELQFEEPEELVEVPELTEEQVETEEIVSAEEIVDRDQVVVIVNGEEVYGDRYNLVYFEIKNSLTQSGEVPDDLAVVRESAMLDLIKQTLLAQDAAAKGIIVTDQETEAIFQDTKAQFDSEEEFEQILAQLPYTEAVFREILAKSLLQQYYINDQFSDIRVSSDDIEAFYAILSEQMEEAPELDEIRTEIHNQLLQTEIQMALNDRLNQLIGEAEIEEKLP</sequence>
<organism evidence="1 2">
    <name type="scientific">Amphibacillus indicireducens</name>
    <dbReference type="NCBI Taxonomy" id="1076330"/>
    <lineage>
        <taxon>Bacteria</taxon>
        <taxon>Bacillati</taxon>
        <taxon>Bacillota</taxon>
        <taxon>Bacilli</taxon>
        <taxon>Bacillales</taxon>
        <taxon>Bacillaceae</taxon>
        <taxon>Amphibacillus</taxon>
    </lineage>
</organism>
<evidence type="ECO:0008006" key="3">
    <source>
        <dbReference type="Google" id="ProtNLM"/>
    </source>
</evidence>
<name>A0ABP7VRA6_9BACI</name>
<reference evidence="2" key="1">
    <citation type="journal article" date="2019" name="Int. J. Syst. Evol. Microbiol.">
        <title>The Global Catalogue of Microorganisms (GCM) 10K type strain sequencing project: providing services to taxonomists for standard genome sequencing and annotation.</title>
        <authorList>
            <consortium name="The Broad Institute Genomics Platform"/>
            <consortium name="The Broad Institute Genome Sequencing Center for Infectious Disease"/>
            <person name="Wu L."/>
            <person name="Ma J."/>
        </authorList>
    </citation>
    <scope>NUCLEOTIDE SEQUENCE [LARGE SCALE GENOMIC DNA]</scope>
    <source>
        <strain evidence="2">JCM 17250</strain>
    </source>
</reference>
<proteinExistence type="predicted"/>
<evidence type="ECO:0000313" key="1">
    <source>
        <dbReference type="EMBL" id="GAA4072239.1"/>
    </source>
</evidence>
<evidence type="ECO:0000313" key="2">
    <source>
        <dbReference type="Proteomes" id="UP001501734"/>
    </source>
</evidence>